<dbReference type="PANTHER" id="PTHR33608">
    <property type="entry name" value="BLL2464 PROTEIN"/>
    <property type="match status" value="1"/>
</dbReference>
<dbReference type="Proteomes" id="UP000590442">
    <property type="component" value="Unassembled WGS sequence"/>
</dbReference>
<reference evidence="2 3" key="1">
    <citation type="submission" date="2020-03" db="EMBL/GenBank/DDBJ databases">
        <title>Genomic Encyclopedia of Type Strains, Phase IV (KMG-IV): sequencing the most valuable type-strain genomes for metagenomic binning, comparative biology and taxonomic classification.</title>
        <authorList>
            <person name="Goeker M."/>
        </authorList>
    </citation>
    <scope>NUCLEOTIDE SEQUENCE [LARGE SCALE GENOMIC DNA]</scope>
    <source>
        <strain evidence="2 3">DSM 29762</strain>
    </source>
</reference>
<accession>A0A846R072</accession>
<protein>
    <submittedName>
        <fullName evidence="2">Uncharacterized protein (DUF58 family)</fullName>
    </submittedName>
</protein>
<dbReference type="Gene3D" id="3.40.50.410">
    <property type="entry name" value="von Willebrand factor, type A domain"/>
    <property type="match status" value="1"/>
</dbReference>
<sequence>MKQDYSEILKPDIINSVTGLALISRVIVDQYLAGLNQSRRVGLGMEFSQYRGYEPGDDMRLLDWKMLARSGRYYIKQSEIETHINVKFFIDSSKSMLHEENGLSKIDFAKVIVAALANLAQSQGDAIGLITINDQYVQSVPPRMQKQHYNRFLHELISIQSKGQLPKNLNSLDKIHNRNQKELLFFITDLYEYNTELSQIIEQLKTSRNEVVVFHIMGKSELMFDYQGQAIFEDLETGIRLKVDPREVKKQYLKAIQDEIEQIKNKLLTNNISYEMFRLDEPIGEALQLFLKKRARLL</sequence>
<dbReference type="RefSeq" id="WP_167960931.1">
    <property type="nucleotide sequence ID" value="NZ_JAATJJ010000001.1"/>
</dbReference>
<proteinExistence type="predicted"/>
<dbReference type="SUPFAM" id="SSF53300">
    <property type="entry name" value="vWA-like"/>
    <property type="match status" value="1"/>
</dbReference>
<dbReference type="PANTHER" id="PTHR33608:SF7">
    <property type="entry name" value="DUF58 DOMAIN-CONTAINING PROTEIN"/>
    <property type="match status" value="1"/>
</dbReference>
<gene>
    <name evidence="2" type="ORF">GGR42_000731</name>
</gene>
<evidence type="ECO:0000313" key="2">
    <source>
        <dbReference type="EMBL" id="NJB70269.1"/>
    </source>
</evidence>
<dbReference type="AlphaFoldDB" id="A0A846R072"/>
<name>A0A846R072_9FLAO</name>
<evidence type="ECO:0000259" key="1">
    <source>
        <dbReference type="Pfam" id="PF01882"/>
    </source>
</evidence>
<dbReference type="EMBL" id="JAATJJ010000001">
    <property type="protein sequence ID" value="NJB70269.1"/>
    <property type="molecule type" value="Genomic_DNA"/>
</dbReference>
<dbReference type="InterPro" id="IPR002881">
    <property type="entry name" value="DUF58"/>
</dbReference>
<keyword evidence="3" id="KW-1185">Reference proteome</keyword>
<dbReference type="InterPro" id="IPR036465">
    <property type="entry name" value="vWFA_dom_sf"/>
</dbReference>
<dbReference type="Pfam" id="PF01882">
    <property type="entry name" value="DUF58"/>
    <property type="match status" value="1"/>
</dbReference>
<feature type="domain" description="DUF58" evidence="1">
    <location>
        <begin position="49"/>
        <end position="258"/>
    </location>
</feature>
<evidence type="ECO:0000313" key="3">
    <source>
        <dbReference type="Proteomes" id="UP000590442"/>
    </source>
</evidence>
<comment type="caution">
    <text evidence="2">The sequence shown here is derived from an EMBL/GenBank/DDBJ whole genome shotgun (WGS) entry which is preliminary data.</text>
</comment>
<organism evidence="2 3">
    <name type="scientific">Saonia flava</name>
    <dbReference type="NCBI Taxonomy" id="523696"/>
    <lineage>
        <taxon>Bacteria</taxon>
        <taxon>Pseudomonadati</taxon>
        <taxon>Bacteroidota</taxon>
        <taxon>Flavobacteriia</taxon>
        <taxon>Flavobacteriales</taxon>
        <taxon>Flavobacteriaceae</taxon>
        <taxon>Saonia</taxon>
    </lineage>
</organism>